<proteinExistence type="predicted"/>
<dbReference type="EMBL" id="JARPUR010000002">
    <property type="protein sequence ID" value="KAK4881200.1"/>
    <property type="molecule type" value="Genomic_DNA"/>
</dbReference>
<reference evidence="4" key="1">
    <citation type="submission" date="2023-01" db="EMBL/GenBank/DDBJ databases">
        <title>Key to firefly adult light organ development and bioluminescence: homeobox transcription factors regulate luciferase expression and transportation to peroxisome.</title>
        <authorList>
            <person name="Fu X."/>
        </authorList>
    </citation>
    <scope>NUCLEOTIDE SEQUENCE [LARGE SCALE GENOMIC DNA]</scope>
</reference>
<protein>
    <recommendedName>
        <fullName evidence="2">MADF domain-containing protein</fullName>
    </recommendedName>
</protein>
<dbReference type="SUPFAM" id="SSF57567">
    <property type="entry name" value="Serine protease inhibitors"/>
    <property type="match status" value="1"/>
</dbReference>
<dbReference type="Proteomes" id="UP001353858">
    <property type="component" value="Unassembled WGS sequence"/>
</dbReference>
<dbReference type="AlphaFoldDB" id="A0AAN7P5F8"/>
<dbReference type="PANTHER" id="PTHR21505">
    <property type="entry name" value="MADF DOMAIN-CONTAINING PROTEIN-RELATED"/>
    <property type="match status" value="1"/>
</dbReference>
<accession>A0AAN7P5F8</accession>
<dbReference type="PANTHER" id="PTHR21505:SF12">
    <property type="entry name" value="MADF DOMAIN-CONTAINING PROTEIN-RELATED"/>
    <property type="match status" value="1"/>
</dbReference>
<keyword evidence="4" id="KW-1185">Reference proteome</keyword>
<dbReference type="CDD" id="cd19941">
    <property type="entry name" value="TIL"/>
    <property type="match status" value="1"/>
</dbReference>
<dbReference type="InterPro" id="IPR002919">
    <property type="entry name" value="TIL_dom"/>
</dbReference>
<dbReference type="InterPro" id="IPR036084">
    <property type="entry name" value="Ser_inhib-like_sf"/>
</dbReference>
<dbReference type="PROSITE" id="PS51029">
    <property type="entry name" value="MADF"/>
    <property type="match status" value="1"/>
</dbReference>
<dbReference type="SMART" id="SM00595">
    <property type="entry name" value="MADF"/>
    <property type="match status" value="1"/>
</dbReference>
<evidence type="ECO:0000259" key="2">
    <source>
        <dbReference type="PROSITE" id="PS51029"/>
    </source>
</evidence>
<gene>
    <name evidence="3" type="ORF">RN001_004519</name>
</gene>
<dbReference type="Gene3D" id="2.10.25.10">
    <property type="entry name" value="Laminin"/>
    <property type="match status" value="1"/>
</dbReference>
<name>A0AAN7P5F8_9COLE</name>
<evidence type="ECO:0000313" key="3">
    <source>
        <dbReference type="EMBL" id="KAK4881200.1"/>
    </source>
</evidence>
<organism evidence="3 4">
    <name type="scientific">Aquatica leii</name>
    <dbReference type="NCBI Taxonomy" id="1421715"/>
    <lineage>
        <taxon>Eukaryota</taxon>
        <taxon>Metazoa</taxon>
        <taxon>Ecdysozoa</taxon>
        <taxon>Arthropoda</taxon>
        <taxon>Hexapoda</taxon>
        <taxon>Insecta</taxon>
        <taxon>Pterygota</taxon>
        <taxon>Neoptera</taxon>
        <taxon>Endopterygota</taxon>
        <taxon>Coleoptera</taxon>
        <taxon>Polyphaga</taxon>
        <taxon>Elateriformia</taxon>
        <taxon>Elateroidea</taxon>
        <taxon>Lampyridae</taxon>
        <taxon>Luciolinae</taxon>
        <taxon>Aquatica</taxon>
    </lineage>
</organism>
<evidence type="ECO:0000313" key="4">
    <source>
        <dbReference type="Proteomes" id="UP001353858"/>
    </source>
</evidence>
<dbReference type="Pfam" id="PF10545">
    <property type="entry name" value="MADF_DNA_bdg"/>
    <property type="match status" value="1"/>
</dbReference>
<dbReference type="Pfam" id="PF01826">
    <property type="entry name" value="TIL"/>
    <property type="match status" value="1"/>
</dbReference>
<feature type="domain" description="MADF" evidence="2">
    <location>
        <begin position="10"/>
        <end position="106"/>
    </location>
</feature>
<sequence>MSWTRPQITALIDLYRDRDVLYKIKSSLYHNKSARVQALNQIVGGLQEIRPGTTINDVKIKINSLRTQFNKEIGKLRSQPSGSGATLVKISMWCFEDLLFLQDQSIVRESFTNLPQQQGCSSWSERVEMEDASSPTQNPDETITETYSSSTTDGDLEVAPASTSRKRKSSNNPNKEVTMRVTLCILALALVVTASSFESTECGENEVYGTCHSHCPPACDSPKSVACIASCRIGCGCKPGYLLNSNGKCVTQREC</sequence>
<feature type="region of interest" description="Disordered" evidence="1">
    <location>
        <begin position="116"/>
        <end position="173"/>
    </location>
</feature>
<evidence type="ECO:0000256" key="1">
    <source>
        <dbReference type="SAM" id="MobiDB-lite"/>
    </source>
</evidence>
<comment type="caution">
    <text evidence="3">The sequence shown here is derived from an EMBL/GenBank/DDBJ whole genome shotgun (WGS) entry which is preliminary data.</text>
</comment>
<dbReference type="InterPro" id="IPR006578">
    <property type="entry name" value="MADF-dom"/>
</dbReference>